<dbReference type="AlphaFoldDB" id="A0A2C9CGN2"/>
<evidence type="ECO:0000313" key="1">
    <source>
        <dbReference type="EMBL" id="QII14176.1"/>
    </source>
</evidence>
<keyword evidence="3" id="KW-1185">Reference proteome</keyword>
<gene>
    <name evidence="1" type="ORF">KsCSTR_47990</name>
    <name evidence="2" type="ORF">KSMBR1_2273</name>
</gene>
<accession>A0A2C9CGN2</accession>
<dbReference type="RefSeq" id="WP_099325445.1">
    <property type="nucleotide sequence ID" value="NZ_CP049055.1"/>
</dbReference>
<name>A0A2C9CGN2_KUEST</name>
<dbReference type="Proteomes" id="UP000221734">
    <property type="component" value="Chromosome Kuenenia_stuttgartiensis_MBR1"/>
</dbReference>
<reference evidence="1 4" key="3">
    <citation type="submission" date="2020-02" db="EMBL/GenBank/DDBJ databases">
        <title>Newly sequenced genome of strain CSTR1 showed variability in Candidatus Kuenenia stuttgartiensis genomes.</title>
        <authorList>
            <person name="Ding C."/>
            <person name="Adrian L."/>
        </authorList>
    </citation>
    <scope>NUCLEOTIDE SEQUENCE [LARGE SCALE GENOMIC DNA]</scope>
    <source>
        <strain evidence="1 4">CSTR1</strain>
    </source>
</reference>
<dbReference type="EMBL" id="CP049055">
    <property type="protein sequence ID" value="QII14176.1"/>
    <property type="molecule type" value="Genomic_DNA"/>
</dbReference>
<sequence length="63" mass="7182">MAKTISEVKEIGWDALVERLGASGATLFILEYEKGYGDYTKDRTKIFDKKPLEEIIEEIKGED</sequence>
<organism evidence="2 3">
    <name type="scientific">Kuenenia stuttgartiensis</name>
    <dbReference type="NCBI Taxonomy" id="174633"/>
    <lineage>
        <taxon>Bacteria</taxon>
        <taxon>Pseudomonadati</taxon>
        <taxon>Planctomycetota</taxon>
        <taxon>Candidatus Brocadiia</taxon>
        <taxon>Candidatus Brocadiales</taxon>
        <taxon>Candidatus Brocadiaceae</taxon>
        <taxon>Candidatus Kuenenia</taxon>
    </lineage>
</organism>
<evidence type="ECO:0000313" key="4">
    <source>
        <dbReference type="Proteomes" id="UP000501926"/>
    </source>
</evidence>
<evidence type="ECO:0000313" key="3">
    <source>
        <dbReference type="Proteomes" id="UP000221734"/>
    </source>
</evidence>
<dbReference type="Proteomes" id="UP000501926">
    <property type="component" value="Chromosome"/>
</dbReference>
<protein>
    <submittedName>
        <fullName evidence="2">Uncharacterized protein</fullName>
    </submittedName>
</protein>
<proteinExistence type="predicted"/>
<dbReference type="KEGG" id="kst:KSMBR1_2273"/>
<evidence type="ECO:0000313" key="2">
    <source>
        <dbReference type="EMBL" id="SOH04768.1"/>
    </source>
</evidence>
<dbReference type="OrthoDB" id="123228at2"/>
<reference evidence="3" key="2">
    <citation type="submission" date="2017-10" db="EMBL/GenBank/DDBJ databases">
        <authorList>
            <person name="Frank J."/>
        </authorList>
    </citation>
    <scope>NUCLEOTIDE SEQUENCE [LARGE SCALE GENOMIC DNA]</scope>
</reference>
<reference evidence="2" key="1">
    <citation type="submission" date="2017-10" db="EMBL/GenBank/DDBJ databases">
        <authorList>
            <person name="Banno H."/>
            <person name="Chua N.-H."/>
        </authorList>
    </citation>
    <scope>NUCLEOTIDE SEQUENCE [LARGE SCALE GENOMIC DNA]</scope>
    <source>
        <strain evidence="2">Kuenenia_mbr1_ru-nijmegen</strain>
    </source>
</reference>
<dbReference type="EMBL" id="LT934425">
    <property type="protein sequence ID" value="SOH04768.1"/>
    <property type="molecule type" value="Genomic_DNA"/>
</dbReference>